<dbReference type="GO" id="GO:0005737">
    <property type="term" value="C:cytoplasm"/>
    <property type="evidence" value="ECO:0007669"/>
    <property type="project" value="UniProtKB-ARBA"/>
</dbReference>
<evidence type="ECO:0000256" key="1">
    <source>
        <dbReference type="ARBA" id="ARBA00004141"/>
    </source>
</evidence>
<keyword evidence="5" id="KW-0067">ATP-binding</keyword>
<dbReference type="GO" id="GO:0016020">
    <property type="term" value="C:membrane"/>
    <property type="evidence" value="ECO:0007669"/>
    <property type="project" value="UniProtKB-SubCell"/>
</dbReference>
<evidence type="ECO:0000259" key="11">
    <source>
        <dbReference type="PROSITE" id="PS50929"/>
    </source>
</evidence>
<protein>
    <recommendedName>
        <fullName evidence="14">P-loop containing nucleoside triphosphate hydrolase protein</fullName>
    </recommendedName>
</protein>
<evidence type="ECO:0000256" key="5">
    <source>
        <dbReference type="ARBA" id="ARBA00022840"/>
    </source>
</evidence>
<feature type="transmembrane region" description="Helical" evidence="9">
    <location>
        <begin position="1356"/>
        <end position="1379"/>
    </location>
</feature>
<dbReference type="CDD" id="cd18577">
    <property type="entry name" value="ABC_6TM_Pgp_ABCB1_D1_like"/>
    <property type="match status" value="1"/>
</dbReference>
<keyword evidence="3 9" id="KW-0812">Transmembrane</keyword>
<evidence type="ECO:0000256" key="3">
    <source>
        <dbReference type="ARBA" id="ARBA00022692"/>
    </source>
</evidence>
<dbReference type="InterPro" id="IPR003593">
    <property type="entry name" value="AAA+_ATPase"/>
</dbReference>
<comment type="subcellular location">
    <subcellularLocation>
        <location evidence="1">Membrane</location>
        <topology evidence="1">Multi-pass membrane protein</topology>
    </subcellularLocation>
</comment>
<keyword evidence="4" id="KW-0547">Nucleotide-binding</keyword>
<evidence type="ECO:0000313" key="12">
    <source>
        <dbReference type="EMBL" id="KAF4613291.1"/>
    </source>
</evidence>
<dbReference type="InterPro" id="IPR011527">
    <property type="entry name" value="ABC1_TM_dom"/>
</dbReference>
<dbReference type="CDD" id="cd18578">
    <property type="entry name" value="ABC_6TM_Pgp_ABCB1_D2_like"/>
    <property type="match status" value="1"/>
</dbReference>
<feature type="region of interest" description="Disordered" evidence="8">
    <location>
        <begin position="1019"/>
        <end position="1068"/>
    </location>
</feature>
<dbReference type="SMART" id="SM00382">
    <property type="entry name" value="AAA"/>
    <property type="match status" value="2"/>
</dbReference>
<dbReference type="PROSITE" id="PS00211">
    <property type="entry name" value="ABC_TRANSPORTER_1"/>
    <property type="match status" value="2"/>
</dbReference>
<dbReference type="Proteomes" id="UP000521872">
    <property type="component" value="Unassembled WGS sequence"/>
</dbReference>
<evidence type="ECO:0000256" key="7">
    <source>
        <dbReference type="ARBA" id="ARBA00023136"/>
    </source>
</evidence>
<feature type="domain" description="ABC transporter" evidence="10">
    <location>
        <begin position="521"/>
        <end position="820"/>
    </location>
</feature>
<dbReference type="Gene3D" id="3.40.50.300">
    <property type="entry name" value="P-loop containing nucleotide triphosphate hydrolases"/>
    <property type="match status" value="2"/>
</dbReference>
<feature type="compositionally biased region" description="Acidic residues" evidence="8">
    <location>
        <begin position="1020"/>
        <end position="1034"/>
    </location>
</feature>
<gene>
    <name evidence="12" type="ORF">D9613_010796</name>
</gene>
<feature type="transmembrane region" description="Helical" evidence="9">
    <location>
        <begin position="387"/>
        <end position="407"/>
    </location>
</feature>
<feature type="domain" description="ABC transmembrane type-1" evidence="11">
    <location>
        <begin position="144"/>
        <end position="450"/>
    </location>
</feature>
<feature type="compositionally biased region" description="Basic and acidic residues" evidence="8">
    <location>
        <begin position="478"/>
        <end position="489"/>
    </location>
</feature>
<feature type="transmembrane region" description="Helical" evidence="9">
    <location>
        <begin position="280"/>
        <end position="301"/>
    </location>
</feature>
<dbReference type="InterPro" id="IPR039421">
    <property type="entry name" value="Type_1_exporter"/>
</dbReference>
<evidence type="ECO:0008006" key="14">
    <source>
        <dbReference type="Google" id="ProtNLM"/>
    </source>
</evidence>
<reference evidence="12 13" key="1">
    <citation type="submission" date="2019-12" db="EMBL/GenBank/DDBJ databases">
        <authorList>
            <person name="Floudas D."/>
            <person name="Bentzer J."/>
            <person name="Ahren D."/>
            <person name="Johansson T."/>
            <person name="Persson P."/>
            <person name="Tunlid A."/>
        </authorList>
    </citation>
    <scope>NUCLEOTIDE SEQUENCE [LARGE SCALE GENOMIC DNA]</scope>
    <source>
        <strain evidence="12 13">CBS 102.39</strain>
    </source>
</reference>
<feature type="region of interest" description="Disordered" evidence="8">
    <location>
        <begin position="464"/>
        <end position="500"/>
    </location>
</feature>
<dbReference type="InterPro" id="IPR017871">
    <property type="entry name" value="ABC_transporter-like_CS"/>
</dbReference>
<dbReference type="PANTHER" id="PTHR43394:SF1">
    <property type="entry name" value="ATP-BINDING CASSETTE SUB-FAMILY B MEMBER 10, MITOCHONDRIAL"/>
    <property type="match status" value="1"/>
</dbReference>
<feature type="transmembrane region" description="Helical" evidence="9">
    <location>
        <begin position="1272"/>
        <end position="1294"/>
    </location>
</feature>
<dbReference type="PANTHER" id="PTHR43394">
    <property type="entry name" value="ATP-DEPENDENT PERMEASE MDL1, MITOCHONDRIAL"/>
    <property type="match status" value="1"/>
</dbReference>
<feature type="compositionally biased region" description="Polar residues" evidence="8">
    <location>
        <begin position="106"/>
        <end position="119"/>
    </location>
</feature>
<feature type="domain" description="ABC transporter" evidence="10">
    <location>
        <begin position="1451"/>
        <end position="1707"/>
    </location>
</feature>
<feature type="region of interest" description="Disordered" evidence="8">
    <location>
        <begin position="78"/>
        <end position="119"/>
    </location>
</feature>
<keyword evidence="13" id="KW-1185">Reference proteome</keyword>
<dbReference type="SUPFAM" id="SSF52540">
    <property type="entry name" value="P-loop containing nucleoside triphosphate hydrolases"/>
    <property type="match status" value="2"/>
</dbReference>
<feature type="transmembrane region" description="Helical" evidence="9">
    <location>
        <begin position="1166"/>
        <end position="1186"/>
    </location>
</feature>
<feature type="transmembrane region" description="Helical" evidence="9">
    <location>
        <begin position="1242"/>
        <end position="1266"/>
    </location>
</feature>
<feature type="transmembrane region" description="Helical" evidence="9">
    <location>
        <begin position="1128"/>
        <end position="1154"/>
    </location>
</feature>
<dbReference type="PROSITE" id="PS50893">
    <property type="entry name" value="ABC_TRANSPORTER_2"/>
    <property type="match status" value="2"/>
</dbReference>
<keyword evidence="6 9" id="KW-1133">Transmembrane helix</keyword>
<dbReference type="GO" id="GO:0016887">
    <property type="term" value="F:ATP hydrolysis activity"/>
    <property type="evidence" value="ECO:0007669"/>
    <property type="project" value="InterPro"/>
</dbReference>
<feature type="domain" description="ABC transmembrane type-1" evidence="11">
    <location>
        <begin position="1129"/>
        <end position="1414"/>
    </location>
</feature>
<feature type="transmembrane region" description="Helical" evidence="9">
    <location>
        <begin position="307"/>
        <end position="324"/>
    </location>
</feature>
<evidence type="ECO:0000256" key="8">
    <source>
        <dbReference type="SAM" id="MobiDB-lite"/>
    </source>
</evidence>
<comment type="caution">
    <text evidence="12">The sequence shown here is derived from an EMBL/GenBank/DDBJ whole genome shotgun (WGS) entry which is preliminary data.</text>
</comment>
<proteinExistence type="predicted"/>
<dbReference type="Pfam" id="PF00664">
    <property type="entry name" value="ABC_membrane"/>
    <property type="match status" value="2"/>
</dbReference>
<accession>A0A8H4QLW5</accession>
<evidence type="ECO:0000256" key="9">
    <source>
        <dbReference type="SAM" id="Phobius"/>
    </source>
</evidence>
<dbReference type="PROSITE" id="PS50929">
    <property type="entry name" value="ABC_TM1F"/>
    <property type="match status" value="2"/>
</dbReference>
<organism evidence="12 13">
    <name type="scientific">Agrocybe pediades</name>
    <dbReference type="NCBI Taxonomy" id="84607"/>
    <lineage>
        <taxon>Eukaryota</taxon>
        <taxon>Fungi</taxon>
        <taxon>Dikarya</taxon>
        <taxon>Basidiomycota</taxon>
        <taxon>Agaricomycotina</taxon>
        <taxon>Agaricomycetes</taxon>
        <taxon>Agaricomycetidae</taxon>
        <taxon>Agaricales</taxon>
        <taxon>Agaricineae</taxon>
        <taxon>Strophariaceae</taxon>
        <taxon>Agrocybe</taxon>
    </lineage>
</organism>
<feature type="transmembrane region" description="Helical" evidence="9">
    <location>
        <begin position="427"/>
        <end position="448"/>
    </location>
</feature>
<feature type="region of interest" description="Disordered" evidence="8">
    <location>
        <begin position="905"/>
        <end position="973"/>
    </location>
</feature>
<evidence type="ECO:0000256" key="6">
    <source>
        <dbReference type="ARBA" id="ARBA00022989"/>
    </source>
</evidence>
<dbReference type="FunFam" id="3.40.50.300:FF:000604">
    <property type="entry name" value="ABC transporter B family member 28"/>
    <property type="match status" value="1"/>
</dbReference>
<evidence type="ECO:0000259" key="10">
    <source>
        <dbReference type="PROSITE" id="PS50893"/>
    </source>
</evidence>
<dbReference type="InterPro" id="IPR036640">
    <property type="entry name" value="ABC1_TM_sf"/>
</dbReference>
<evidence type="ECO:0000256" key="4">
    <source>
        <dbReference type="ARBA" id="ARBA00022741"/>
    </source>
</evidence>
<feature type="transmembrane region" description="Helical" evidence="9">
    <location>
        <begin position="189"/>
        <end position="217"/>
    </location>
</feature>
<feature type="transmembrane region" description="Helical" evidence="9">
    <location>
        <begin position="136"/>
        <end position="169"/>
    </location>
</feature>
<keyword evidence="2" id="KW-0813">Transport</keyword>
<dbReference type="InterPro" id="IPR027417">
    <property type="entry name" value="P-loop_NTPase"/>
</dbReference>
<dbReference type="GO" id="GO:0005524">
    <property type="term" value="F:ATP binding"/>
    <property type="evidence" value="ECO:0007669"/>
    <property type="project" value="UniProtKB-KW"/>
</dbReference>
<sequence>MMRNLTSRTRTTPVVQIDTSVHNCHHPSDDDITNIYDTYNRSGSSLQNPHGEELVYDLNVTPRASLDSQFTCTTTTTAKDLKSEDSSYPPAPSRPDSQIRPDSKGEQQLPSDPSQGSSSEYAPSLRHLFSFFPRRHFFLLLFPAFLFSVISGVIAPFMTVVVGQIFGFFSAYPTSSPTPEDKKELLKNVGIGCLELVGLAVGSLSLGSLTSALWIWVGEVNTREVRRVVYEAVGKRDMGWFDSIGSSSEEVEGEEAQTVGAGGFMAKFSRITEDIRSASALSLGNTLSHLTTSIACLILAFIRSYQLTLVILSAVPIIIFVQALSQRFATPLLEVEREETARAATTVERAVANISTVKAFNAQSLSLSSSESSFLRLKHAAFRLNKLWGMTSGMNHFAMMAMFVQGFWFGSKLVREGKVGGGDVMAVFWACLISTSNLQMCLPAWIVVMKGMGAMVAVLEAVNEENESPTPPPPAMQKDVEGKSDKDIESPLSPTTTTFAPHFPRPRALRKISPRKCSGELALHNVTFAYPSRVTVPVLKDVSLFLPSNEMTFIVGQSGSGKSTVGSILAGLYKLGGSNAAEHGMVLLDEQDTRYLDEKWMRKHIAGVGQQGAAGVVILEGRSVFENLLLGLADDDPFSLAHSGSSGYSWTMDTAPQPLRKKVEDASRAALLHEFVRDLPMGYDTILGDGSGSGVGMGLSGGQKQRLALARGVLRDPTVLILDEPTSALDPTTRLLVFSAIKHLRHSPISPLNNIYSLRDSAASSSFARRNRTTIVITHDLSQIEKGDFVYVMKDGKVVEKGYRGDLEQVFISKEIEEDDGRGEFRKMVESQMRTGGFLPAVEDPVPSPQNPFEQEAVERETNIAEEYEQEVEVQAQPQSLAAINPLTWGDWMFEVVADLTRAADSTVTPPPPAHPHLLQSNNPFAVPSEKSMASDSMRPPAYKKKRPSSIAIPQSPILEEDPMSPTTPKTPHEARIRKIRSLQFTPNSAATSFTAVDRRSTLGYGSGKLVGSALPKEYMEEEEEEGTEEEERQFDEQKKAVTNSGMAVNASRSRQTRMTVRTRQRVRAATLSGKSASDIAMTEVKIEKPIDGQREEGSEQPQDEFARPAFWKLMRAIYPTVPNKPALFIGLSICVLSGAMTPVFSFILSRLLFEVSIGAKNVHTINFFGGLVLGISLLDGFLMGLKYFVMESIGMAWVTRIRSRAFSRILKQDKAWFDESQHAPERIVQIIVRDGDDARDLLSVVWGQFCVVAAMLSIGLLWAMIQGWQLTLAGFAIAPVFAGAMALQTALVANCEVRNKRAREEVARGFYESILHVRSIRSMGFEGVFRKRYDDSVEKALRTGVKGAMVEGCTYGVASALIYLAEALLFYVGAVLVGRGLYTYLQMVQVLNLVVFSVTIGSQLMAFTQRIAKCVQAAADFNHLLNLPTANTHESRGSLKPSLTNNQWAIHFENVSFAYPSRPTQNVLKNVNLTIRPGECVALVGASGSGKSTIASLVQRLYEPSEGRITLGDEKATSLDSVDVKWLRSHVGVVSQHPDLFDASVKENIRYGALAAPPPYSEFDEPIITDDQVVAASRAALLHDFVMSLPQGYDTYLGENAALISGGQAQRLMIARALARKEGKLLVLDECTSALDNENQANVVETIRGLRDDDQGRRTTVMITHKLEVMQMCDRIVVLQDGKIVEQGTYEELMSASDNEGVFKNLARAGEWEG</sequence>
<dbReference type="GO" id="GO:0015421">
    <property type="term" value="F:ABC-type oligopeptide transporter activity"/>
    <property type="evidence" value="ECO:0007669"/>
    <property type="project" value="TreeGrafter"/>
</dbReference>
<keyword evidence="7 9" id="KW-0472">Membrane</keyword>
<dbReference type="SUPFAM" id="SSF90123">
    <property type="entry name" value="ABC transporter transmembrane region"/>
    <property type="match status" value="2"/>
</dbReference>
<evidence type="ECO:0000256" key="2">
    <source>
        <dbReference type="ARBA" id="ARBA00022448"/>
    </source>
</evidence>
<name>A0A8H4QLW5_9AGAR</name>
<dbReference type="Pfam" id="PF00005">
    <property type="entry name" value="ABC_tran"/>
    <property type="match status" value="2"/>
</dbReference>
<dbReference type="Gene3D" id="1.20.1560.10">
    <property type="entry name" value="ABC transporter type 1, transmembrane domain"/>
    <property type="match status" value="2"/>
</dbReference>
<dbReference type="EMBL" id="JAACJL010000046">
    <property type="protein sequence ID" value="KAF4613291.1"/>
    <property type="molecule type" value="Genomic_DNA"/>
</dbReference>
<evidence type="ECO:0000313" key="13">
    <source>
        <dbReference type="Proteomes" id="UP000521872"/>
    </source>
</evidence>
<dbReference type="InterPro" id="IPR003439">
    <property type="entry name" value="ABC_transporter-like_ATP-bd"/>
</dbReference>